<gene>
    <name evidence="2" type="ORF">CPB84DRAFT_1782536</name>
</gene>
<sequence>MHASLLFIILPLNAVHLSAGRLLTASPLLLPRRLPSTAFAFPRRGHKVDEFPSQRLTRELRVLTRGFKSRK</sequence>
<feature type="signal peptide" evidence="1">
    <location>
        <begin position="1"/>
        <end position="20"/>
    </location>
</feature>
<dbReference type="Proteomes" id="UP000724874">
    <property type="component" value="Unassembled WGS sequence"/>
</dbReference>
<keyword evidence="1" id="KW-0732">Signal</keyword>
<dbReference type="AlphaFoldDB" id="A0A9P5NL57"/>
<evidence type="ECO:0000313" key="3">
    <source>
        <dbReference type="Proteomes" id="UP000724874"/>
    </source>
</evidence>
<comment type="caution">
    <text evidence="2">The sequence shown here is derived from an EMBL/GenBank/DDBJ whole genome shotgun (WGS) entry which is preliminary data.</text>
</comment>
<reference evidence="2" key="1">
    <citation type="submission" date="2020-11" db="EMBL/GenBank/DDBJ databases">
        <authorList>
            <consortium name="DOE Joint Genome Institute"/>
            <person name="Ahrendt S."/>
            <person name="Riley R."/>
            <person name="Andreopoulos W."/>
            <person name="LaButti K."/>
            <person name="Pangilinan J."/>
            <person name="Ruiz-duenas F.J."/>
            <person name="Barrasa J.M."/>
            <person name="Sanchez-Garcia M."/>
            <person name="Camarero S."/>
            <person name="Miyauchi S."/>
            <person name="Serrano A."/>
            <person name="Linde D."/>
            <person name="Babiker R."/>
            <person name="Drula E."/>
            <person name="Ayuso-Fernandez I."/>
            <person name="Pacheco R."/>
            <person name="Padilla G."/>
            <person name="Ferreira P."/>
            <person name="Barriuso J."/>
            <person name="Kellner H."/>
            <person name="Castanera R."/>
            <person name="Alfaro M."/>
            <person name="Ramirez L."/>
            <person name="Pisabarro A.G."/>
            <person name="Kuo A."/>
            <person name="Tritt A."/>
            <person name="Lipzen A."/>
            <person name="He G."/>
            <person name="Yan M."/>
            <person name="Ng V."/>
            <person name="Cullen D."/>
            <person name="Martin F."/>
            <person name="Rosso M.-N."/>
            <person name="Henrissat B."/>
            <person name="Hibbett D."/>
            <person name="Martinez A.T."/>
            <person name="Grigoriev I.V."/>
        </authorList>
    </citation>
    <scope>NUCLEOTIDE SEQUENCE</scope>
    <source>
        <strain evidence="2">AH 44721</strain>
    </source>
</reference>
<evidence type="ECO:0000313" key="2">
    <source>
        <dbReference type="EMBL" id="KAF8895059.1"/>
    </source>
</evidence>
<dbReference type="EMBL" id="JADNYJ010000062">
    <property type="protein sequence ID" value="KAF8895059.1"/>
    <property type="molecule type" value="Genomic_DNA"/>
</dbReference>
<keyword evidence="3" id="KW-1185">Reference proteome</keyword>
<protein>
    <recommendedName>
        <fullName evidence="4">Secreted protein</fullName>
    </recommendedName>
</protein>
<proteinExistence type="predicted"/>
<organism evidence="2 3">
    <name type="scientific">Gymnopilus junonius</name>
    <name type="common">Spectacular rustgill mushroom</name>
    <name type="synonym">Gymnopilus spectabilis subsp. junonius</name>
    <dbReference type="NCBI Taxonomy" id="109634"/>
    <lineage>
        <taxon>Eukaryota</taxon>
        <taxon>Fungi</taxon>
        <taxon>Dikarya</taxon>
        <taxon>Basidiomycota</taxon>
        <taxon>Agaricomycotina</taxon>
        <taxon>Agaricomycetes</taxon>
        <taxon>Agaricomycetidae</taxon>
        <taxon>Agaricales</taxon>
        <taxon>Agaricineae</taxon>
        <taxon>Hymenogastraceae</taxon>
        <taxon>Gymnopilus</taxon>
    </lineage>
</organism>
<evidence type="ECO:0000256" key="1">
    <source>
        <dbReference type="SAM" id="SignalP"/>
    </source>
</evidence>
<accession>A0A9P5NL57</accession>
<name>A0A9P5NL57_GYMJU</name>
<feature type="chain" id="PRO_5040250356" description="Secreted protein" evidence="1">
    <location>
        <begin position="21"/>
        <end position="71"/>
    </location>
</feature>
<evidence type="ECO:0008006" key="4">
    <source>
        <dbReference type="Google" id="ProtNLM"/>
    </source>
</evidence>